<keyword evidence="2" id="KW-1185">Reference proteome</keyword>
<comment type="caution">
    <text evidence="1">The sequence shown here is derived from an EMBL/GenBank/DDBJ whole genome shotgun (WGS) entry which is preliminary data.</text>
</comment>
<evidence type="ECO:0000313" key="2">
    <source>
        <dbReference type="Proteomes" id="UP000444318"/>
    </source>
</evidence>
<dbReference type="AlphaFoldDB" id="A0A843SEF1"/>
<evidence type="ECO:0008006" key="3">
    <source>
        <dbReference type="Google" id="ProtNLM"/>
    </source>
</evidence>
<protein>
    <recommendedName>
        <fullName evidence="3">Prevent-host-death protein</fullName>
    </recommendedName>
</protein>
<dbReference type="EMBL" id="WHUF01000008">
    <property type="protein sequence ID" value="MQA22935.1"/>
    <property type="molecule type" value="Genomic_DNA"/>
</dbReference>
<dbReference type="Proteomes" id="UP000444318">
    <property type="component" value="Unassembled WGS sequence"/>
</dbReference>
<dbReference type="RefSeq" id="WP_152808503.1">
    <property type="nucleotide sequence ID" value="NZ_WHUF01000008.1"/>
</dbReference>
<gene>
    <name evidence="1" type="ORF">GEV01_25785</name>
</gene>
<reference evidence="1 2" key="1">
    <citation type="submission" date="2019-10" db="EMBL/GenBank/DDBJ databases">
        <title>Two novel species isolated from a subtropical stream in China.</title>
        <authorList>
            <person name="Lu H."/>
        </authorList>
    </citation>
    <scope>NUCLEOTIDE SEQUENCE [LARGE SCALE GENOMIC DNA]</scope>
    <source>
        <strain evidence="1 2">FT103W</strain>
    </source>
</reference>
<proteinExistence type="predicted"/>
<organism evidence="1 2">
    <name type="scientific">Rugamonas rivuli</name>
    <dbReference type="NCBI Taxonomy" id="2743358"/>
    <lineage>
        <taxon>Bacteria</taxon>
        <taxon>Pseudomonadati</taxon>
        <taxon>Pseudomonadota</taxon>
        <taxon>Betaproteobacteria</taxon>
        <taxon>Burkholderiales</taxon>
        <taxon>Oxalobacteraceae</taxon>
        <taxon>Telluria group</taxon>
        <taxon>Rugamonas</taxon>
    </lineage>
</organism>
<sequence>MWPTIPLEKFLENPLAAIREITSSDKIFLITENGKPILDLRPYRSVPIEKLRGSVICSGDIVSPLDPDGYAPLP</sequence>
<name>A0A843SEF1_9BURK</name>
<accession>A0A843SEF1</accession>
<evidence type="ECO:0000313" key="1">
    <source>
        <dbReference type="EMBL" id="MQA22935.1"/>
    </source>
</evidence>